<protein>
    <recommendedName>
        <fullName evidence="2">Tudor domain-containing protein</fullName>
    </recommendedName>
</protein>
<reference evidence="3 4" key="1">
    <citation type="submission" date="2019-04" db="EMBL/GenBank/DDBJ databases">
        <title>The sequence and de novo assembly of Takifugu bimaculatus genome using PacBio and Hi-C technologies.</title>
        <authorList>
            <person name="Xu P."/>
            <person name="Liu B."/>
            <person name="Zhou Z."/>
        </authorList>
    </citation>
    <scope>NUCLEOTIDE SEQUENCE [LARGE SCALE GENOMIC DNA]</scope>
    <source>
        <strain evidence="3">TB-2018</strain>
        <tissue evidence="3">Muscle</tissue>
    </source>
</reference>
<feature type="region of interest" description="Disordered" evidence="1">
    <location>
        <begin position="1020"/>
        <end position="1322"/>
    </location>
</feature>
<dbReference type="EMBL" id="SWLE01000001">
    <property type="protein sequence ID" value="TNN03735.1"/>
    <property type="molecule type" value="Genomic_DNA"/>
</dbReference>
<dbReference type="InterPro" id="IPR002999">
    <property type="entry name" value="Tudor"/>
</dbReference>
<feature type="domain" description="Tudor" evidence="2">
    <location>
        <begin position="400"/>
        <end position="459"/>
    </location>
</feature>
<dbReference type="SMART" id="SM00333">
    <property type="entry name" value="TUDOR"/>
    <property type="match status" value="4"/>
</dbReference>
<feature type="region of interest" description="Disordered" evidence="1">
    <location>
        <begin position="1"/>
        <end position="38"/>
    </location>
</feature>
<evidence type="ECO:0000259" key="2">
    <source>
        <dbReference type="PROSITE" id="PS50304"/>
    </source>
</evidence>
<dbReference type="InterPro" id="IPR050621">
    <property type="entry name" value="Tudor_domain_containing"/>
</dbReference>
<dbReference type="SUPFAM" id="SSF63748">
    <property type="entry name" value="Tudor/PWWP/MBT"/>
    <property type="match status" value="4"/>
</dbReference>
<feature type="region of interest" description="Disordered" evidence="1">
    <location>
        <begin position="767"/>
        <end position="803"/>
    </location>
</feature>
<evidence type="ECO:0000256" key="1">
    <source>
        <dbReference type="SAM" id="MobiDB-lite"/>
    </source>
</evidence>
<dbReference type="InterPro" id="IPR047377">
    <property type="entry name" value="Tudor_TDRD1_rpt2"/>
</dbReference>
<feature type="domain" description="Tudor" evidence="2">
    <location>
        <begin position="623"/>
        <end position="681"/>
    </location>
</feature>
<dbReference type="PANTHER" id="PTHR22948:SF29">
    <property type="entry name" value="FI02030P-RELATED"/>
    <property type="match status" value="1"/>
</dbReference>
<feature type="domain" description="Tudor" evidence="2">
    <location>
        <begin position="884"/>
        <end position="942"/>
    </location>
</feature>
<feature type="compositionally biased region" description="Polar residues" evidence="1">
    <location>
        <begin position="1292"/>
        <end position="1301"/>
    </location>
</feature>
<feature type="compositionally biased region" description="Polar residues" evidence="1">
    <location>
        <begin position="1258"/>
        <end position="1269"/>
    </location>
</feature>
<dbReference type="Gene3D" id="2.30.30.140">
    <property type="match status" value="4"/>
</dbReference>
<dbReference type="PROSITE" id="PS50304">
    <property type="entry name" value="TUDOR"/>
    <property type="match status" value="4"/>
</dbReference>
<accession>A0A4Z2CHV6</accession>
<dbReference type="FunFam" id="2.30.30.140:FF:000048">
    <property type="entry name" value="Tudor domain containing 1"/>
    <property type="match status" value="1"/>
</dbReference>
<dbReference type="Gene3D" id="2.40.50.90">
    <property type="match status" value="4"/>
</dbReference>
<sequence length="1357" mass="148756">MDNTISPEATRPNPALRKPWLGSGSPGGPPSPPKLSAVSPVHVEDFVGNGHPSSSIKVPPAVNLDVNAARTLLTALWSVRGKTGRYTGTSAYPLIRNLQKKSGDASRQQRILMKDLPVAKVIKGTDIQAKVEEFYDPGRFFLLVHNSEVMKTLHIITTELQNTYSFQPATPYMPCVGEVCAVQYSCDMNWYRGLVQNLAAEQKMANILYIDFGNEECVPLDRIKQLATKIKPYCPCVMECRIAEVEPVGGSWSVECCMAVRQLLAGRIITVHLVDTLENGRIHAVDIHLSMGKLSTFLIAHGYATENKNVTPTEQEIHELMTASFENFKSLSDGKDDNSWAQPPEPLTQVVGETFSVVVTHLQSPSDFIVQKVENARVIQELQQQLRDHCFQVKAPENFRPAPGTVCCAQFSEDKQWYRAKILAYSSEERVCVGYLDFGNSEDVYIGHLRPISPLLLAIPMQTIPCGLAGWVQPVGDKWSEECILALQQRVSNRILSMAIQGAHEGRALVAMIDKGSDPQENVAELLTSSGFAAPVLVTSSMNQQADLKPLAKVHVPSVSSEALAWRCVELPVDGQTVSLLASVIENPQEFYCHMSNGKDIQQLLELGAALKKHCAANDSPYMPKVGEPCCAMCPDDRKWYRVMLNDISETAVSVNCVDYGRKMKLPKENLRPITASFLTLPFQAVRCSLAGVEPLGSEWNSEAKQWLWSQMDGELMTARVLSVSERGYEVKLGIRGQDMAAALISVQLAKAPGAISETSCVNSELKHQERMYESQPNQEQEEVQVPGQSGSISKEMPTEGPAAQSDVQLEFPNFPADWKTAELPLGETFQPCIAAIISPSLFYVLSPIQVNQQRLQAVMGELANYCGSNNSLPSLSSSSVSSRAFPGAVCCAQFSADNIWYRAVVLEGGENEVKVIYADFGNTEMVPFSRILPIPKHLLQLPFQITRCTLTGKEHFPVVWPVELQHTFQSLLSKGVLASVESFDGFANVLSLCLVTETGRLQLTSLILDALQAQAKSSQEQAKSSQEQAKSSQCSQEQAKSSQEQAKSSQEQAKSSQCSQEQAKSSQEQAKSSQCSQEQAKSSQEQPKSSQEQPKSSQEQPKSSQEQAKSSQEQAKSSQEQAKSSQEQAKSSQEQAKSSQEQAKSSQEQAKSSQEQAKSSQEQAKSSQEQAKSSQEQAKSSQEQAKSSQEQAKSSQEQAKSSQEQAKSSQEQAKSSQEQAKSSQEQAKSSQEQAKSSQCSQEQTKSSQEQAKAYLSPFSQIRGQTNGSEAVVPRSPQPMLSITQKGPEEPPTSSCKTVSSEPGAGRPKLEKNTTAASGTDLRRPTCCCVSLKKQIDHLEHLAQLQLSLIKQLLQQN</sequence>
<proteinExistence type="predicted"/>
<dbReference type="InterPro" id="IPR035437">
    <property type="entry name" value="SNase_OB-fold_sf"/>
</dbReference>
<feature type="compositionally biased region" description="Low complexity" evidence="1">
    <location>
        <begin position="1020"/>
        <end position="1244"/>
    </location>
</feature>
<organism evidence="3 4">
    <name type="scientific">Takifugu bimaculatus</name>
    <dbReference type="NCBI Taxonomy" id="433685"/>
    <lineage>
        <taxon>Eukaryota</taxon>
        <taxon>Metazoa</taxon>
        <taxon>Chordata</taxon>
        <taxon>Craniata</taxon>
        <taxon>Vertebrata</taxon>
        <taxon>Euteleostomi</taxon>
        <taxon>Actinopterygii</taxon>
        <taxon>Neopterygii</taxon>
        <taxon>Teleostei</taxon>
        <taxon>Neoteleostei</taxon>
        <taxon>Acanthomorphata</taxon>
        <taxon>Eupercaria</taxon>
        <taxon>Tetraodontiformes</taxon>
        <taxon>Tetradontoidea</taxon>
        <taxon>Tetraodontidae</taxon>
        <taxon>Takifugu</taxon>
    </lineage>
</organism>
<name>A0A4Z2CHV6_9TELE</name>
<gene>
    <name evidence="3" type="ORF">fugu_000764</name>
</gene>
<dbReference type="Pfam" id="PF00567">
    <property type="entry name" value="TUDOR"/>
    <property type="match status" value="4"/>
</dbReference>
<evidence type="ECO:0000313" key="4">
    <source>
        <dbReference type="Proteomes" id="UP000516260"/>
    </source>
</evidence>
<comment type="caution">
    <text evidence="3">The sequence shown here is derived from an EMBL/GenBank/DDBJ whole genome shotgun (WGS) entry which is preliminary data.</text>
</comment>
<dbReference type="CDD" id="cd20409">
    <property type="entry name" value="Tudor_TDRD1_rpt2"/>
    <property type="match status" value="1"/>
</dbReference>
<evidence type="ECO:0000313" key="3">
    <source>
        <dbReference type="EMBL" id="TNN03735.1"/>
    </source>
</evidence>
<dbReference type="PANTHER" id="PTHR22948">
    <property type="entry name" value="TUDOR DOMAIN CONTAINING PROTEIN"/>
    <property type="match status" value="1"/>
</dbReference>
<keyword evidence="4" id="KW-1185">Reference proteome</keyword>
<feature type="domain" description="Tudor" evidence="2">
    <location>
        <begin position="173"/>
        <end position="233"/>
    </location>
</feature>
<dbReference type="Proteomes" id="UP000516260">
    <property type="component" value="Chromosome 1"/>
</dbReference>
<dbReference type="FunFam" id="2.30.30.140:FF:000018">
    <property type="entry name" value="Serine/threonine-protein kinase 31"/>
    <property type="match status" value="2"/>
</dbReference>
<feature type="compositionally biased region" description="Low complexity" evidence="1">
    <location>
        <begin position="774"/>
        <end position="791"/>
    </location>
</feature>